<dbReference type="PATRIC" id="fig|294.162.peg.683"/>
<dbReference type="InterPro" id="IPR016032">
    <property type="entry name" value="Sig_transdc_resp-reg_C-effctor"/>
</dbReference>
<dbReference type="Gene3D" id="1.10.10.10">
    <property type="entry name" value="Winged helix-like DNA-binding domain superfamily/Winged helix DNA-binding domain"/>
    <property type="match status" value="1"/>
</dbReference>
<evidence type="ECO:0000259" key="3">
    <source>
        <dbReference type="PROSITE" id="PS51755"/>
    </source>
</evidence>
<comment type="caution">
    <text evidence="4">The sequence shown here is derived from an EMBL/GenBank/DDBJ whole genome shotgun (WGS) entry which is preliminary data.</text>
</comment>
<organism evidence="4 5">
    <name type="scientific">Pseudomonas fluorescens</name>
    <dbReference type="NCBI Taxonomy" id="294"/>
    <lineage>
        <taxon>Bacteria</taxon>
        <taxon>Pseudomonadati</taxon>
        <taxon>Pseudomonadota</taxon>
        <taxon>Gammaproteobacteria</taxon>
        <taxon>Pseudomonadales</taxon>
        <taxon>Pseudomonadaceae</taxon>
        <taxon>Pseudomonas</taxon>
    </lineage>
</organism>
<name>A0A0N8NXZ4_PSEFL</name>
<gene>
    <name evidence="4" type="ORF">AN403_5617</name>
</gene>
<dbReference type="SMART" id="SM00862">
    <property type="entry name" value="Trans_reg_C"/>
    <property type="match status" value="1"/>
</dbReference>
<evidence type="ECO:0000256" key="2">
    <source>
        <dbReference type="PROSITE-ProRule" id="PRU01091"/>
    </source>
</evidence>
<dbReference type="InterPro" id="IPR001867">
    <property type="entry name" value="OmpR/PhoB-type_DNA-bd"/>
</dbReference>
<dbReference type="GO" id="GO:0006355">
    <property type="term" value="P:regulation of DNA-templated transcription"/>
    <property type="evidence" value="ECO:0007669"/>
    <property type="project" value="InterPro"/>
</dbReference>
<dbReference type="InterPro" id="IPR036388">
    <property type="entry name" value="WH-like_DNA-bd_sf"/>
</dbReference>
<feature type="domain" description="OmpR/PhoB-type" evidence="3">
    <location>
        <begin position="26"/>
        <end position="123"/>
    </location>
</feature>
<evidence type="ECO:0000313" key="4">
    <source>
        <dbReference type="EMBL" id="KPU61569.1"/>
    </source>
</evidence>
<protein>
    <recommendedName>
        <fullName evidence="3">OmpR/PhoB-type domain-containing protein</fullName>
    </recommendedName>
</protein>
<feature type="DNA-binding region" description="OmpR/PhoB-type" evidence="2">
    <location>
        <begin position="26"/>
        <end position="123"/>
    </location>
</feature>
<evidence type="ECO:0000256" key="1">
    <source>
        <dbReference type="ARBA" id="ARBA00023125"/>
    </source>
</evidence>
<dbReference type="EMBL" id="LJXB01000052">
    <property type="protein sequence ID" value="KPU61569.1"/>
    <property type="molecule type" value="Genomic_DNA"/>
</dbReference>
<dbReference type="GO" id="GO:0000160">
    <property type="term" value="P:phosphorelay signal transduction system"/>
    <property type="evidence" value="ECO:0007669"/>
    <property type="project" value="InterPro"/>
</dbReference>
<evidence type="ECO:0000313" key="5">
    <source>
        <dbReference type="Proteomes" id="UP000050349"/>
    </source>
</evidence>
<dbReference type="AlphaFoldDB" id="A0A0N8NXZ4"/>
<dbReference type="Proteomes" id="UP000050349">
    <property type="component" value="Unassembled WGS sequence"/>
</dbReference>
<accession>A0A0N8NXZ4</accession>
<sequence>MIVDKKTSTLAFDLPSPVEKNNSLESLMANLQPWSFNKPECLLIGDETTINLTPTECIVLDLLASGTERVVSNEEILVRLNKDPGNYKGLRMCLSRLQAKFKKVTKGDNLFRPVRNRGYCLTQVIHPD</sequence>
<reference evidence="4 5" key="1">
    <citation type="submission" date="2015-09" db="EMBL/GenBank/DDBJ databases">
        <authorList>
            <consortium name="Swine Surveillance"/>
        </authorList>
    </citation>
    <scope>NUCLEOTIDE SEQUENCE [LARGE SCALE GENOMIC DNA]</scope>
    <source>
        <strain evidence="4 5">S613</strain>
    </source>
</reference>
<dbReference type="Pfam" id="PF00486">
    <property type="entry name" value="Trans_reg_C"/>
    <property type="match status" value="1"/>
</dbReference>
<dbReference type="SUPFAM" id="SSF46894">
    <property type="entry name" value="C-terminal effector domain of the bipartite response regulators"/>
    <property type="match status" value="1"/>
</dbReference>
<keyword evidence="1 2" id="KW-0238">DNA-binding</keyword>
<dbReference type="RefSeq" id="WP_081015032.1">
    <property type="nucleotide sequence ID" value="NZ_LJXB01000052.1"/>
</dbReference>
<proteinExistence type="predicted"/>
<dbReference type="PROSITE" id="PS51755">
    <property type="entry name" value="OMPR_PHOB"/>
    <property type="match status" value="1"/>
</dbReference>
<dbReference type="OrthoDB" id="7020295at2"/>
<dbReference type="GO" id="GO:0003677">
    <property type="term" value="F:DNA binding"/>
    <property type="evidence" value="ECO:0007669"/>
    <property type="project" value="UniProtKB-UniRule"/>
</dbReference>